<sequence>MNMSLYCSRKSANIGCSLGAWCGYGSSER</sequence>
<dbReference type="Proteomes" id="UP000036681">
    <property type="component" value="Unplaced"/>
</dbReference>
<name>A0A0M3IU13_ASCLU</name>
<protein>
    <submittedName>
        <fullName evidence="2">Uncharacterized protein</fullName>
    </submittedName>
</protein>
<evidence type="ECO:0000313" key="2">
    <source>
        <dbReference type="WBParaSite" id="ALUE_0002224101-mRNA-1"/>
    </source>
</evidence>
<dbReference type="AlphaFoldDB" id="A0A0M3IU13"/>
<dbReference type="WBParaSite" id="ALUE_0002224101-mRNA-1">
    <property type="protein sequence ID" value="ALUE_0002224101-mRNA-1"/>
    <property type="gene ID" value="ALUE_0002224101"/>
</dbReference>
<organism evidence="1 2">
    <name type="scientific">Ascaris lumbricoides</name>
    <name type="common">Giant roundworm</name>
    <dbReference type="NCBI Taxonomy" id="6252"/>
    <lineage>
        <taxon>Eukaryota</taxon>
        <taxon>Metazoa</taxon>
        <taxon>Ecdysozoa</taxon>
        <taxon>Nematoda</taxon>
        <taxon>Chromadorea</taxon>
        <taxon>Rhabditida</taxon>
        <taxon>Spirurina</taxon>
        <taxon>Ascaridomorpha</taxon>
        <taxon>Ascaridoidea</taxon>
        <taxon>Ascarididae</taxon>
        <taxon>Ascaris</taxon>
    </lineage>
</organism>
<proteinExistence type="predicted"/>
<reference evidence="2" key="1">
    <citation type="submission" date="2017-02" db="UniProtKB">
        <authorList>
            <consortium name="WormBaseParasite"/>
        </authorList>
    </citation>
    <scope>IDENTIFICATION</scope>
</reference>
<accession>A0A0M3IU13</accession>
<keyword evidence="1" id="KW-1185">Reference proteome</keyword>
<evidence type="ECO:0000313" key="1">
    <source>
        <dbReference type="Proteomes" id="UP000036681"/>
    </source>
</evidence>